<dbReference type="KEGG" id="acaf:CA12_14880"/>
<evidence type="ECO:0000259" key="2">
    <source>
        <dbReference type="Pfam" id="PF07596"/>
    </source>
</evidence>
<evidence type="ECO:0000256" key="1">
    <source>
        <dbReference type="SAM" id="Phobius"/>
    </source>
</evidence>
<sequence length="251" mass="25868">MSAPSADPPQKPSWTVSQELAWVFAAGLAGAIGAWALVAENSRRPHRTIDSQNDAKHQALAVTNYHMGHDAFPPYGGDAALDAPPVAWMTAILPQMDERALHSRIDFQKPFDAPANAAVFSKVVRSYTSPFVGDAPLPSGLAPAHYAGNELVFVPGLTLDAIGQADGLTQTIMLAEVNAATGAPTAWGDPDNLRSAAAPTNGPTGFGANGPGGGVVGFCDGRVTNFNPDMDPAVLAALGTPDGGEAIDAEF</sequence>
<organism evidence="3 4">
    <name type="scientific">Alienimonas californiensis</name>
    <dbReference type="NCBI Taxonomy" id="2527989"/>
    <lineage>
        <taxon>Bacteria</taxon>
        <taxon>Pseudomonadati</taxon>
        <taxon>Planctomycetota</taxon>
        <taxon>Planctomycetia</taxon>
        <taxon>Planctomycetales</taxon>
        <taxon>Planctomycetaceae</taxon>
        <taxon>Alienimonas</taxon>
    </lineage>
</organism>
<accession>A0A517P7S1</accession>
<dbReference type="RefSeq" id="WP_145358208.1">
    <property type="nucleotide sequence ID" value="NZ_CP036265.1"/>
</dbReference>
<dbReference type="Proteomes" id="UP000318741">
    <property type="component" value="Chromosome"/>
</dbReference>
<dbReference type="PANTHER" id="PTHR30093">
    <property type="entry name" value="GENERAL SECRETION PATHWAY PROTEIN G"/>
    <property type="match status" value="1"/>
</dbReference>
<protein>
    <recommendedName>
        <fullName evidence="2">DUF1559 domain-containing protein</fullName>
    </recommendedName>
</protein>
<dbReference type="AlphaFoldDB" id="A0A517P7S1"/>
<evidence type="ECO:0000313" key="4">
    <source>
        <dbReference type="Proteomes" id="UP000318741"/>
    </source>
</evidence>
<dbReference type="OrthoDB" id="258182at2"/>
<dbReference type="EMBL" id="CP036265">
    <property type="protein sequence ID" value="QDT15403.1"/>
    <property type="molecule type" value="Genomic_DNA"/>
</dbReference>
<keyword evidence="1" id="KW-0812">Transmembrane</keyword>
<gene>
    <name evidence="3" type="ORF">CA12_14880</name>
</gene>
<reference evidence="3 4" key="1">
    <citation type="submission" date="2019-02" db="EMBL/GenBank/DDBJ databases">
        <title>Deep-cultivation of Planctomycetes and their phenomic and genomic characterization uncovers novel biology.</title>
        <authorList>
            <person name="Wiegand S."/>
            <person name="Jogler M."/>
            <person name="Boedeker C."/>
            <person name="Pinto D."/>
            <person name="Vollmers J."/>
            <person name="Rivas-Marin E."/>
            <person name="Kohn T."/>
            <person name="Peeters S.H."/>
            <person name="Heuer A."/>
            <person name="Rast P."/>
            <person name="Oberbeckmann S."/>
            <person name="Bunk B."/>
            <person name="Jeske O."/>
            <person name="Meyerdierks A."/>
            <person name="Storesund J.E."/>
            <person name="Kallscheuer N."/>
            <person name="Luecker S."/>
            <person name="Lage O.M."/>
            <person name="Pohl T."/>
            <person name="Merkel B.J."/>
            <person name="Hornburger P."/>
            <person name="Mueller R.-W."/>
            <person name="Bruemmer F."/>
            <person name="Labrenz M."/>
            <person name="Spormann A.M."/>
            <person name="Op den Camp H."/>
            <person name="Overmann J."/>
            <person name="Amann R."/>
            <person name="Jetten M.S.M."/>
            <person name="Mascher T."/>
            <person name="Medema M.H."/>
            <person name="Devos D.P."/>
            <person name="Kaster A.-K."/>
            <person name="Ovreas L."/>
            <person name="Rohde M."/>
            <person name="Galperin M.Y."/>
            <person name="Jogler C."/>
        </authorList>
    </citation>
    <scope>NUCLEOTIDE SEQUENCE [LARGE SCALE GENOMIC DNA]</scope>
    <source>
        <strain evidence="3 4">CA12</strain>
    </source>
</reference>
<keyword evidence="1" id="KW-1133">Transmembrane helix</keyword>
<feature type="domain" description="DUF1559" evidence="2">
    <location>
        <begin position="47"/>
        <end position="129"/>
    </location>
</feature>
<keyword evidence="1" id="KW-0472">Membrane</keyword>
<dbReference type="InterPro" id="IPR011453">
    <property type="entry name" value="DUF1559"/>
</dbReference>
<name>A0A517P7S1_9PLAN</name>
<proteinExistence type="predicted"/>
<keyword evidence="4" id="KW-1185">Reference proteome</keyword>
<dbReference type="PANTHER" id="PTHR30093:SF2">
    <property type="entry name" value="TYPE II SECRETION SYSTEM PROTEIN H"/>
    <property type="match status" value="1"/>
</dbReference>
<feature type="transmembrane region" description="Helical" evidence="1">
    <location>
        <begin position="20"/>
        <end position="38"/>
    </location>
</feature>
<dbReference type="Pfam" id="PF07596">
    <property type="entry name" value="SBP_bac_10"/>
    <property type="match status" value="1"/>
</dbReference>
<evidence type="ECO:0000313" key="3">
    <source>
        <dbReference type="EMBL" id="QDT15403.1"/>
    </source>
</evidence>